<dbReference type="KEGG" id="bhg:I6G56_10735"/>
<dbReference type="Proteomes" id="UP000594943">
    <property type="component" value="Chromosome 1"/>
</dbReference>
<gene>
    <name evidence="1" type="ORF">I6G56_10735</name>
</gene>
<proteinExistence type="predicted"/>
<evidence type="ECO:0000313" key="2">
    <source>
        <dbReference type="Proteomes" id="UP000594943"/>
    </source>
</evidence>
<name>A0A7U4SSB3_9BURK</name>
<dbReference type="EMBL" id="CP065686">
    <property type="protein sequence ID" value="QPS42126.1"/>
    <property type="molecule type" value="Genomic_DNA"/>
</dbReference>
<protein>
    <submittedName>
        <fullName evidence="1">Integrase</fullName>
    </submittedName>
</protein>
<dbReference type="AlphaFoldDB" id="A0A7U4SSB3"/>
<sequence length="69" mass="8130">MWIAIRGARSEGTRRAYRREAERVLLWAIAVKGKQLSCLKLLNCAEYFVQFQRDQQSFSLSRSEVHSKR</sequence>
<evidence type="ECO:0000313" key="1">
    <source>
        <dbReference type="EMBL" id="QPS42126.1"/>
    </source>
</evidence>
<reference evidence="1 2" key="1">
    <citation type="submission" date="2020-12" db="EMBL/GenBank/DDBJ databases">
        <title>FDA dAtabase for Regulatory Grade micrObial Sequences (FDA-ARGOS): Supporting development and validation of Infectious Disease Dx tests.</title>
        <authorList>
            <person name="Nelson B."/>
            <person name="Plummer A."/>
            <person name="Tallon L."/>
            <person name="Sadzewicz L."/>
            <person name="Zhao X."/>
            <person name="Boylan J."/>
            <person name="Ott S."/>
            <person name="Bowen H."/>
            <person name="Vavikolanu K."/>
            <person name="Mehta A."/>
            <person name="Aluvathingal J."/>
            <person name="Nadendla S."/>
            <person name="Myers T."/>
            <person name="Yan Y."/>
            <person name="Sichtig H."/>
        </authorList>
    </citation>
    <scope>NUCLEOTIDE SEQUENCE [LARGE SCALE GENOMIC DNA]</scope>
    <source>
        <strain evidence="1 2">FDAARGOS_899</strain>
    </source>
</reference>
<accession>A0A7U4SSB3</accession>
<dbReference type="RefSeq" id="WP_006026749.1">
    <property type="nucleotide sequence ID" value="NZ_CP013380.1"/>
</dbReference>
<organism evidence="1 2">
    <name type="scientific">Burkholderia humptydooensis</name>
    <dbReference type="NCBI Taxonomy" id="430531"/>
    <lineage>
        <taxon>Bacteria</taxon>
        <taxon>Pseudomonadati</taxon>
        <taxon>Pseudomonadota</taxon>
        <taxon>Betaproteobacteria</taxon>
        <taxon>Burkholderiales</taxon>
        <taxon>Burkholderiaceae</taxon>
        <taxon>Burkholderia</taxon>
        <taxon>pseudomallei group</taxon>
    </lineage>
</organism>
<accession>A0A7T2TY06</accession>